<dbReference type="GO" id="GO:0003682">
    <property type="term" value="F:chromatin binding"/>
    <property type="evidence" value="ECO:0007669"/>
    <property type="project" value="InterPro"/>
</dbReference>
<organism evidence="4 5">
    <name type="scientific">Littorina saxatilis</name>
    <dbReference type="NCBI Taxonomy" id="31220"/>
    <lineage>
        <taxon>Eukaryota</taxon>
        <taxon>Metazoa</taxon>
        <taxon>Spiralia</taxon>
        <taxon>Lophotrochozoa</taxon>
        <taxon>Mollusca</taxon>
        <taxon>Gastropoda</taxon>
        <taxon>Caenogastropoda</taxon>
        <taxon>Littorinimorpha</taxon>
        <taxon>Littorinoidea</taxon>
        <taxon>Littorinidae</taxon>
        <taxon>Littorina</taxon>
    </lineage>
</organism>
<dbReference type="AlphaFoldDB" id="A0AAN9B2R3"/>
<dbReference type="GO" id="GO:0007389">
    <property type="term" value="P:pattern specification process"/>
    <property type="evidence" value="ECO:0007669"/>
    <property type="project" value="TreeGrafter"/>
</dbReference>
<feature type="region of interest" description="Disordered" evidence="3">
    <location>
        <begin position="757"/>
        <end position="780"/>
    </location>
</feature>
<keyword evidence="1" id="KW-0238">DNA-binding</keyword>
<feature type="region of interest" description="Disordered" evidence="3">
    <location>
        <begin position="1"/>
        <end position="157"/>
    </location>
</feature>
<dbReference type="InterPro" id="IPR055315">
    <property type="entry name" value="Cramped-like"/>
</dbReference>
<evidence type="ECO:0000256" key="1">
    <source>
        <dbReference type="ARBA" id="ARBA00023125"/>
    </source>
</evidence>
<proteinExistence type="predicted"/>
<dbReference type="Proteomes" id="UP001374579">
    <property type="component" value="Unassembled WGS sequence"/>
</dbReference>
<protein>
    <recommendedName>
        <fullName evidence="6">Protein cramped-like</fullName>
    </recommendedName>
</protein>
<feature type="compositionally biased region" description="Low complexity" evidence="3">
    <location>
        <begin position="124"/>
        <end position="138"/>
    </location>
</feature>
<accession>A0AAN9B2R3</accession>
<dbReference type="GO" id="GO:0005634">
    <property type="term" value="C:nucleus"/>
    <property type="evidence" value="ECO:0007669"/>
    <property type="project" value="TreeGrafter"/>
</dbReference>
<evidence type="ECO:0000313" key="4">
    <source>
        <dbReference type="EMBL" id="KAK7097782.1"/>
    </source>
</evidence>
<feature type="compositionally biased region" description="Basic and acidic residues" evidence="3">
    <location>
        <begin position="52"/>
        <end position="64"/>
    </location>
</feature>
<evidence type="ECO:0000313" key="5">
    <source>
        <dbReference type="Proteomes" id="UP001374579"/>
    </source>
</evidence>
<dbReference type="Gene3D" id="1.20.58.1880">
    <property type="match status" value="1"/>
</dbReference>
<evidence type="ECO:0000256" key="3">
    <source>
        <dbReference type="SAM" id="MobiDB-lite"/>
    </source>
</evidence>
<evidence type="ECO:0008006" key="6">
    <source>
        <dbReference type="Google" id="ProtNLM"/>
    </source>
</evidence>
<feature type="compositionally biased region" description="Polar residues" evidence="3">
    <location>
        <begin position="982"/>
        <end position="994"/>
    </location>
</feature>
<feature type="compositionally biased region" description="Basic and acidic residues" evidence="3">
    <location>
        <begin position="970"/>
        <end position="980"/>
    </location>
</feature>
<feature type="compositionally biased region" description="Polar residues" evidence="3">
    <location>
        <begin position="65"/>
        <end position="75"/>
    </location>
</feature>
<feature type="compositionally biased region" description="Basic and acidic residues" evidence="3">
    <location>
        <begin position="552"/>
        <end position="561"/>
    </location>
</feature>
<feature type="compositionally biased region" description="Polar residues" evidence="3">
    <location>
        <begin position="86"/>
        <end position="101"/>
    </location>
</feature>
<feature type="region of interest" description="Disordered" evidence="3">
    <location>
        <begin position="970"/>
        <end position="1002"/>
    </location>
</feature>
<comment type="caution">
    <text evidence="4">The sequence shown here is derived from an EMBL/GenBank/DDBJ whole genome shotgun (WGS) entry which is preliminary data.</text>
</comment>
<evidence type="ECO:0000256" key="2">
    <source>
        <dbReference type="ARBA" id="ARBA00023242"/>
    </source>
</evidence>
<sequence>MPQHKRRKLSLEEQDGKDVEKNRSALVSSDGAVGKHAGNDAGSGKEGSSSQCERRVPKSERKTETTAFSSVSSLPATGDDGRDGTIASSAGDATSKVSSSGRVIKQTKKGRCFTAAREAAQNKQTTSTTQGSGSGSAHTHSKPTVSKANTPVRGKRGRKRRNWDCWSKFEQDVFFEGLFEHGKDFDAIHTLLVYRSKKRGIEQSLIKTKEQVRHLYYRMWQKISKHVHMGDSVKKETQEIYGLVNYYSIRKIFNRLDERAVEHLNELIHKGFSKVRDPNISGKKNNRRKVRILRTPVCNALKKLNNIEESKEEFVTELPQQVTVELTPRCSAAWLKVHNLSQNPRVRFQVSVNRSVAALMEHLQKKWIGPTDRARGSLGGDETEVDELVVYPHHQYMLAPVSLAPQRATSVDLVTFSSYKNNILDSPHRARNLAKKTSIEELKNSENSSECDGHGALENFRNMKSSVKTSLLPKLTESVAPVSLSTCEDENAMFPDASFFSSHSKDSVETKVETASLADSTTTGDEATITLSYCEDVDQKAHESSPETSPTSKDKHKDCREVERETDMLKLVESATKGFTAETCRLVTLAQLSLMLDKTSHLKLEYEWRPKPVAEGTAGVGMGAGIVGEVERLTNMLRRLSNLANLEYRDIMQRAKSAAGSKMSQCTLCGHSLDRSATRRRNSADVATETDPLMVEAVGGVNLAHPAKLNSNGTIVGMAAKSNFITTTKDLMPDRDGVFRVPMPVPMAVPVRGSCPQRMTTQPSFSQLIRPPESETTEPNYLLPKKRKTHRKPVMSQRTLLPKVPPGHVILVPSSLPQNMVPSLQPATTLAESQVSVMSPGAFEDVRPVGEHLDMDVGIAMSTAAATTCAVQEVDAGTPIVSVANFLREKSSDMFAGNLHMPVIVTTTSSPQKSTQQLIQNSVSPPSLSSMLDISLPASSNHTPDAGDKFLDLVVNGNTGFSDLLKSQVKEDQPVSERGSHLTLNTPQHSLSTPPGSPQRCPLKAGAETQWLSETPDLHFLSSPVKKQPLMDSGVEPDLAGPDLSLSRFLESPVKKTEPTIGCSVPISTLSVPTTSSCVISSASFIPAPPSLFGESSQDSLAARLDVETALQSVMMESSIDYSSKFEKLAQHLADNTDASQPHM</sequence>
<feature type="region of interest" description="Disordered" evidence="3">
    <location>
        <begin position="537"/>
        <end position="561"/>
    </location>
</feature>
<name>A0AAN9B2R3_9CAEN</name>
<dbReference type="EMBL" id="JBAMIC010000013">
    <property type="protein sequence ID" value="KAK7097782.1"/>
    <property type="molecule type" value="Genomic_DNA"/>
</dbReference>
<dbReference type="PANTHER" id="PTHR21677">
    <property type="entry name" value="CRAMPED PROTEIN"/>
    <property type="match status" value="1"/>
</dbReference>
<keyword evidence="5" id="KW-1185">Reference proteome</keyword>
<dbReference type="GO" id="GO:0003677">
    <property type="term" value="F:DNA binding"/>
    <property type="evidence" value="ECO:0007669"/>
    <property type="project" value="UniProtKB-KW"/>
</dbReference>
<keyword evidence="2" id="KW-0539">Nucleus</keyword>
<gene>
    <name evidence="4" type="ORF">V1264_004711</name>
</gene>
<reference evidence="4 5" key="1">
    <citation type="submission" date="2024-02" db="EMBL/GenBank/DDBJ databases">
        <title>Chromosome-scale genome assembly of the rough periwinkle Littorina saxatilis.</title>
        <authorList>
            <person name="De Jode A."/>
            <person name="Faria R."/>
            <person name="Formenti G."/>
            <person name="Sims Y."/>
            <person name="Smith T.P."/>
            <person name="Tracey A."/>
            <person name="Wood J.M.D."/>
            <person name="Zagrodzka Z.B."/>
            <person name="Johannesson K."/>
            <person name="Butlin R.K."/>
            <person name="Leder E.H."/>
        </authorList>
    </citation>
    <scope>NUCLEOTIDE SEQUENCE [LARGE SCALE GENOMIC DNA]</scope>
    <source>
        <strain evidence="4">Snail1</strain>
        <tissue evidence="4">Muscle</tissue>
    </source>
</reference>
<feature type="compositionally biased region" description="Polar residues" evidence="3">
    <location>
        <begin position="757"/>
        <end position="767"/>
    </location>
</feature>
<feature type="compositionally biased region" description="Basic and acidic residues" evidence="3">
    <location>
        <begin position="9"/>
        <end position="23"/>
    </location>
</feature>
<dbReference type="PANTHER" id="PTHR21677:SF1">
    <property type="entry name" value="PROTEIN CRAMPED-LIKE"/>
    <property type="match status" value="1"/>
</dbReference>